<protein>
    <submittedName>
        <fullName evidence="2">Uncharacterized protein</fullName>
    </submittedName>
</protein>
<feature type="region of interest" description="Disordered" evidence="1">
    <location>
        <begin position="87"/>
        <end position="106"/>
    </location>
</feature>
<gene>
    <name evidence="2" type="ORF">THARTR1_07114</name>
</gene>
<name>A0A2K0U3H7_TRIHA</name>
<feature type="compositionally biased region" description="Low complexity" evidence="1">
    <location>
        <begin position="131"/>
        <end position="152"/>
    </location>
</feature>
<accession>A0A2K0U3H7</accession>
<dbReference type="Proteomes" id="UP000236290">
    <property type="component" value="Unassembled WGS sequence"/>
</dbReference>
<evidence type="ECO:0000313" key="3">
    <source>
        <dbReference type="Proteomes" id="UP000236290"/>
    </source>
</evidence>
<feature type="compositionally biased region" description="Basic residues" evidence="1">
    <location>
        <begin position="583"/>
        <end position="600"/>
    </location>
</feature>
<feature type="compositionally biased region" description="Pro residues" evidence="1">
    <location>
        <begin position="340"/>
        <end position="349"/>
    </location>
</feature>
<evidence type="ECO:0000256" key="1">
    <source>
        <dbReference type="SAM" id="MobiDB-lite"/>
    </source>
</evidence>
<feature type="compositionally biased region" description="Basic and acidic residues" evidence="1">
    <location>
        <begin position="555"/>
        <end position="582"/>
    </location>
</feature>
<sequence>MAASPPLVTSDILHPEASPSPRINETREGIASVISTIRAQIADQPPGAMGPVSQPPAMASAVTGSTPPVPGLGAPAAVSSSQIVVPSPLAPSTTSATASHASNGVTINVNGPERGYSAAIPNRSHQALVSPPLSGPAAAGQPGQPQFGPIAPKAAPSEEKTKAYERLMDMVQNTDASVVRQVVRENWHKCLVGSDYHCGFIANAAINYSNPAVLSRTMQENGDKVLRSSKREIAKHLRGEDLDEIADLIGPKLGIQFQDRVMATRLETIAAQDLINALARAERLGYHINDVVKKKPGQGGENVIPSITALLTSLPPMPPPQVHAAVPPPPMPPHMGLGPPQQPQQPPRAPQGQHPIPIMRNGNITFQPPSTPSQSPTAAIPVGNVASQPHPTPTQTGGIMYCATCHRPCSSSDALSYHSKKAKCHTSRPYGTLGVDECIHCGCQFESPGGLAYHTKSYVCGQHNEETRLHISELLRQRELLQKMTPHQPSNNHGPPPNFHVALSQTANHAPAVIKSSITPNRRPVGSAPTASPSTNDPYAKLTPEERASFNSEMKQVEEHYGRLRREAGELPPGKREDELAKIKNRYNTKQSNTRKKYGIRLRERRTNADMDRSWNADQAHSAKKARADDGQARTTGNQVMESPRRRVPLAEMGGLSASSATAELVDPTASSTNPRPPPPAYGQPAASVHGIPLGTYQGTPDDPMQIDDDTSTGTDSDNVDIPARI</sequence>
<comment type="caution">
    <text evidence="2">The sequence shown here is derived from an EMBL/GenBank/DDBJ whole genome shotgun (WGS) entry which is preliminary data.</text>
</comment>
<organism evidence="2 3">
    <name type="scientific">Trichoderma harzianum</name>
    <name type="common">Hypocrea lixii</name>
    <dbReference type="NCBI Taxonomy" id="5544"/>
    <lineage>
        <taxon>Eukaryota</taxon>
        <taxon>Fungi</taxon>
        <taxon>Dikarya</taxon>
        <taxon>Ascomycota</taxon>
        <taxon>Pezizomycotina</taxon>
        <taxon>Sordariomycetes</taxon>
        <taxon>Hypocreomycetidae</taxon>
        <taxon>Hypocreales</taxon>
        <taxon>Hypocreaceae</taxon>
        <taxon>Trichoderma</taxon>
    </lineage>
</organism>
<feature type="region of interest" description="Disordered" evidence="1">
    <location>
        <begin position="516"/>
        <end position="726"/>
    </location>
</feature>
<feature type="region of interest" description="Disordered" evidence="1">
    <location>
        <begin position="43"/>
        <end position="65"/>
    </location>
</feature>
<evidence type="ECO:0000313" key="2">
    <source>
        <dbReference type="EMBL" id="PNP52334.1"/>
    </source>
</evidence>
<dbReference type="OrthoDB" id="37886at2759"/>
<proteinExistence type="predicted"/>
<reference evidence="2 3" key="1">
    <citation type="submission" date="2017-02" db="EMBL/GenBank/DDBJ databases">
        <title>Genomes of Trichoderma spp. with biocontrol activity.</title>
        <authorList>
            <person name="Gardiner D."/>
            <person name="Kazan K."/>
            <person name="Vos C."/>
            <person name="Harvey P."/>
        </authorList>
    </citation>
    <scope>NUCLEOTIDE SEQUENCE [LARGE SCALE GENOMIC DNA]</scope>
    <source>
        <strain evidence="2 3">Tr1</strain>
    </source>
</reference>
<dbReference type="EMBL" id="MTYI01000110">
    <property type="protein sequence ID" value="PNP52334.1"/>
    <property type="molecule type" value="Genomic_DNA"/>
</dbReference>
<dbReference type="AlphaFoldDB" id="A0A2K0U3H7"/>
<feature type="region of interest" description="Disordered" evidence="1">
    <location>
        <begin position="327"/>
        <end position="377"/>
    </location>
</feature>
<feature type="region of interest" description="Disordered" evidence="1">
    <location>
        <begin position="1"/>
        <end position="29"/>
    </location>
</feature>
<feature type="compositionally biased region" description="Low complexity" evidence="1">
    <location>
        <begin position="87"/>
        <end position="102"/>
    </location>
</feature>
<feature type="compositionally biased region" description="Basic and acidic residues" evidence="1">
    <location>
        <begin position="601"/>
        <end position="615"/>
    </location>
</feature>
<feature type="region of interest" description="Disordered" evidence="1">
    <location>
        <begin position="126"/>
        <end position="158"/>
    </location>
</feature>